<dbReference type="PANTHER" id="PTHR30105">
    <property type="entry name" value="UNCHARACTERIZED YIBQ-RELATED"/>
    <property type="match status" value="1"/>
</dbReference>
<dbReference type="EMBL" id="UINC01078772">
    <property type="protein sequence ID" value="SVC20170.1"/>
    <property type="molecule type" value="Genomic_DNA"/>
</dbReference>
<dbReference type="GO" id="GO:0005975">
    <property type="term" value="P:carbohydrate metabolic process"/>
    <property type="evidence" value="ECO:0007669"/>
    <property type="project" value="InterPro"/>
</dbReference>
<reference evidence="1" key="1">
    <citation type="submission" date="2018-05" db="EMBL/GenBank/DDBJ databases">
        <authorList>
            <person name="Lanie J.A."/>
            <person name="Ng W.-L."/>
            <person name="Kazmierczak K.M."/>
            <person name="Andrzejewski T.M."/>
            <person name="Davidsen T.M."/>
            <person name="Wayne K.J."/>
            <person name="Tettelin H."/>
            <person name="Glass J.I."/>
            <person name="Rusch D."/>
            <person name="Podicherti R."/>
            <person name="Tsui H.-C.T."/>
            <person name="Winkler M.E."/>
        </authorList>
    </citation>
    <scope>NUCLEOTIDE SEQUENCE</scope>
</reference>
<dbReference type="PANTHER" id="PTHR30105:SF2">
    <property type="entry name" value="DIVERGENT POLYSACCHARIDE DEACETYLASE SUPERFAMILY"/>
    <property type="match status" value="1"/>
</dbReference>
<organism evidence="1">
    <name type="scientific">marine metagenome</name>
    <dbReference type="NCBI Taxonomy" id="408172"/>
    <lineage>
        <taxon>unclassified sequences</taxon>
        <taxon>metagenomes</taxon>
        <taxon>ecological metagenomes</taxon>
    </lineage>
</organism>
<gene>
    <name evidence="1" type="ORF">METZ01_LOCUS273024</name>
</gene>
<feature type="non-terminal residue" evidence="1">
    <location>
        <position position="102"/>
    </location>
</feature>
<proteinExistence type="predicted"/>
<dbReference type="AlphaFoldDB" id="A0A382K6S5"/>
<dbReference type="InterPro" id="IPR011330">
    <property type="entry name" value="Glyco_hydro/deAcase_b/a-brl"/>
</dbReference>
<protein>
    <recommendedName>
        <fullName evidence="2">Divergent polysaccharide deacetylase family protein</fullName>
    </recommendedName>
</protein>
<evidence type="ECO:0008006" key="2">
    <source>
        <dbReference type="Google" id="ProtNLM"/>
    </source>
</evidence>
<evidence type="ECO:0000313" key="1">
    <source>
        <dbReference type="EMBL" id="SVC20170.1"/>
    </source>
</evidence>
<dbReference type="InterPro" id="IPR006837">
    <property type="entry name" value="Divergent_DAC"/>
</dbReference>
<dbReference type="Gene3D" id="3.20.20.370">
    <property type="entry name" value="Glycoside hydrolase/deacetylase"/>
    <property type="match status" value="1"/>
</dbReference>
<dbReference type="SUPFAM" id="SSF88713">
    <property type="entry name" value="Glycoside hydrolase/deacetylase"/>
    <property type="match status" value="1"/>
</dbReference>
<accession>A0A382K6S5</accession>
<sequence length="102" mass="11078">MNIQSEDSLQVVELDNESAEIDDSLVTSDPVKTTSGTIVLVIDDFGYRNDSVSDGFLKLNVPITCAIIPGHSQSRKFAEKALAKGKEIIIHMPMESSLNIKG</sequence>
<name>A0A382K6S5_9ZZZZ</name>
<dbReference type="Pfam" id="PF04748">
    <property type="entry name" value="Polysacc_deac_2"/>
    <property type="match status" value="1"/>
</dbReference>